<dbReference type="Gene3D" id="2.130.10.10">
    <property type="entry name" value="YVTN repeat-like/Quinoprotein amine dehydrogenase"/>
    <property type="match status" value="2"/>
</dbReference>
<dbReference type="Proteomes" id="UP000535020">
    <property type="component" value="Unassembled WGS sequence"/>
</dbReference>
<dbReference type="SUPFAM" id="SSF55874">
    <property type="entry name" value="ATPase domain of HSP90 chaperone/DNA topoisomerase II/histidine kinase"/>
    <property type="match status" value="1"/>
</dbReference>
<gene>
    <name evidence="5" type="ORF">HZF10_00225</name>
</gene>
<dbReference type="InterPro" id="IPR036890">
    <property type="entry name" value="HATPase_C_sf"/>
</dbReference>
<keyword evidence="1" id="KW-0472">Membrane</keyword>
<dbReference type="EMBL" id="JACBJI010000001">
    <property type="protein sequence ID" value="NYA69326.1"/>
    <property type="molecule type" value="Genomic_DNA"/>
</dbReference>
<keyword evidence="2" id="KW-0732">Signal</keyword>
<keyword evidence="5" id="KW-0808">Transferase</keyword>
<comment type="caution">
    <text evidence="5">The sequence shown here is derived from an EMBL/GenBank/DDBJ whole genome shotgun (WGS) entry which is preliminary data.</text>
</comment>
<organism evidence="5 6">
    <name type="scientific">Flavobacterium agri</name>
    <dbReference type="NCBI Taxonomy" id="2743471"/>
    <lineage>
        <taxon>Bacteria</taxon>
        <taxon>Pseudomonadati</taxon>
        <taxon>Bacteroidota</taxon>
        <taxon>Flavobacteriia</taxon>
        <taxon>Flavobacteriales</taxon>
        <taxon>Flavobacteriaceae</taxon>
        <taxon>Flavobacterium</taxon>
    </lineage>
</organism>
<dbReference type="GO" id="GO:0016020">
    <property type="term" value="C:membrane"/>
    <property type="evidence" value="ECO:0007669"/>
    <property type="project" value="InterPro"/>
</dbReference>
<accession>A0A7Y8XYK6</accession>
<dbReference type="Pfam" id="PF07495">
    <property type="entry name" value="Y_Y_Y"/>
    <property type="match status" value="1"/>
</dbReference>
<dbReference type="Gene3D" id="2.60.40.10">
    <property type="entry name" value="Immunoglobulins"/>
    <property type="match status" value="1"/>
</dbReference>
<dbReference type="InterPro" id="IPR015943">
    <property type="entry name" value="WD40/YVTN_repeat-like_dom_sf"/>
</dbReference>
<keyword evidence="1" id="KW-1133">Transmembrane helix</keyword>
<dbReference type="RefSeq" id="WP_176004149.1">
    <property type="nucleotide sequence ID" value="NZ_JABWMI010000001.1"/>
</dbReference>
<evidence type="ECO:0000259" key="3">
    <source>
        <dbReference type="Pfam" id="PF06580"/>
    </source>
</evidence>
<evidence type="ECO:0000259" key="4">
    <source>
        <dbReference type="Pfam" id="PF07495"/>
    </source>
</evidence>
<dbReference type="SUPFAM" id="SSF63829">
    <property type="entry name" value="Calcium-dependent phosphotriesterase"/>
    <property type="match status" value="2"/>
</dbReference>
<dbReference type="GO" id="GO:0000155">
    <property type="term" value="F:phosphorelay sensor kinase activity"/>
    <property type="evidence" value="ECO:0007669"/>
    <property type="project" value="InterPro"/>
</dbReference>
<feature type="domain" description="Signal transduction histidine kinase internal region" evidence="3">
    <location>
        <begin position="756"/>
        <end position="835"/>
    </location>
</feature>
<keyword evidence="6" id="KW-1185">Reference proteome</keyword>
<protein>
    <submittedName>
        <fullName evidence="5">Histidine kinase</fullName>
    </submittedName>
</protein>
<dbReference type="InterPro" id="IPR011110">
    <property type="entry name" value="Reg_prop"/>
</dbReference>
<dbReference type="Pfam" id="PF06580">
    <property type="entry name" value="His_kinase"/>
    <property type="match status" value="1"/>
</dbReference>
<dbReference type="PANTHER" id="PTHR34220:SF7">
    <property type="entry name" value="SENSOR HISTIDINE KINASE YPDA"/>
    <property type="match status" value="1"/>
</dbReference>
<dbReference type="InterPro" id="IPR050640">
    <property type="entry name" value="Bact_2-comp_sensor_kinase"/>
</dbReference>
<sequence length="967" mass="109373">MSVAKSLLFLLFLFCQTVLGQQLQFENMGTRISLPSQESYNIMQDSKGYIWFSTEQGFCRYDGNETVIFDRRNGLPEGAVYSVTEDRKGRLWLLTAKNRILILEDGKLREASFSKKFQQQTNREIAYSLSLIGNSLYIGTEDDTYLADIETGTFTTLPSLEKNPELAVMEKAGRLIALSVNRIPATLWSASSPYNIELIRKDGTRTEILLPKVSPSFQRLNTYSNSNGNFFTVMNQIVKVSDTLSIHAMPKRVLCVQSDRDGGLWIGMIEEGLYYFKDGDLSKPPVKTLKGYSVSGLVQDTEGNIWCTTLEKGVFRCLNKNVVNFANVPGLEKNVNLLKTIDGITYCSSQAREMISLGQHKIKRHYINTSSNEMITDILKVPGGFYIGGKGTAVFADTAFANTKSFRNEQNLLWSASQFEWVGDRLFGLSFGFIIEAKGLMMEKTIDLHARSRCFQHYKDDLFLFASGNELRLADIVTKKISRIPNINANVTKILKTASETIWIATKGDGLYLFSNGKAIAVNERFGIKARMLYDILEQGDNLWIGSNQGLLKISLKMRKAEQYDTENGLPSNEVYKLSLDGNRLFLSTLEGVCVLPIDAKIVNDVAPRIYLNQTQVNGFTVKSLSGRELDHRSNSFSFVFDVISFKGETRLRYKLEGRDDQFSVVKANRISIDNLEPGDYKLVVFALNNDGFQSKAPVEIKFAIAKPFWQEIWFVLLCIGLSGLLVYAVVLRIIGNVRIKEAEKTRVNQLIANSRLSAIQAQMNPHFIFNAINSIQNYILKKKDAEAYDYLAKFSKLIRLVLLHSQKQLLTLHEELETLGLYVELEQLRFDNRFDFVLSVPDEIDTYQTLIPTMVLQPYVENAIWHGLMNLDGQRRGRIEIGIGQQGDKLLVTITDNGAGRKKAMEYEKTGRHESIALKLMDERLEIINKMYSENSLSCEIEDLFDQNGQAAGTRVKLCLPILNHD</sequence>
<evidence type="ECO:0000256" key="2">
    <source>
        <dbReference type="SAM" id="SignalP"/>
    </source>
</evidence>
<feature type="transmembrane region" description="Helical" evidence="1">
    <location>
        <begin position="713"/>
        <end position="735"/>
    </location>
</feature>
<feature type="signal peptide" evidence="2">
    <location>
        <begin position="1"/>
        <end position="20"/>
    </location>
</feature>
<evidence type="ECO:0000313" key="5">
    <source>
        <dbReference type="EMBL" id="NYA69326.1"/>
    </source>
</evidence>
<dbReference type="InterPro" id="IPR010559">
    <property type="entry name" value="Sig_transdc_His_kin_internal"/>
</dbReference>
<dbReference type="InterPro" id="IPR013783">
    <property type="entry name" value="Ig-like_fold"/>
</dbReference>
<evidence type="ECO:0000313" key="6">
    <source>
        <dbReference type="Proteomes" id="UP000535020"/>
    </source>
</evidence>
<proteinExistence type="predicted"/>
<dbReference type="PANTHER" id="PTHR34220">
    <property type="entry name" value="SENSOR HISTIDINE KINASE YPDA"/>
    <property type="match status" value="1"/>
</dbReference>
<keyword evidence="5" id="KW-0418">Kinase</keyword>
<dbReference type="Pfam" id="PF07494">
    <property type="entry name" value="Reg_prop"/>
    <property type="match status" value="2"/>
</dbReference>
<name>A0A7Y8XYK6_9FLAO</name>
<feature type="domain" description="Two component regulator three Y" evidence="4">
    <location>
        <begin position="648"/>
        <end position="705"/>
    </location>
</feature>
<feature type="chain" id="PRO_5031543004" evidence="2">
    <location>
        <begin position="21"/>
        <end position="967"/>
    </location>
</feature>
<reference evidence="5 6" key="1">
    <citation type="submission" date="2020-07" db="EMBL/GenBank/DDBJ databases">
        <authorList>
            <person name="Sun Q."/>
        </authorList>
    </citation>
    <scope>NUCLEOTIDE SEQUENCE [LARGE SCALE GENOMIC DNA]</scope>
    <source>
        <strain evidence="5 6">MAH-1</strain>
    </source>
</reference>
<dbReference type="Gene3D" id="3.30.565.10">
    <property type="entry name" value="Histidine kinase-like ATPase, C-terminal domain"/>
    <property type="match status" value="1"/>
</dbReference>
<dbReference type="InterPro" id="IPR011123">
    <property type="entry name" value="Y_Y_Y"/>
</dbReference>
<dbReference type="AlphaFoldDB" id="A0A7Y8XYK6"/>
<keyword evidence="1" id="KW-0812">Transmembrane</keyword>
<evidence type="ECO:0000256" key="1">
    <source>
        <dbReference type="SAM" id="Phobius"/>
    </source>
</evidence>